<feature type="region of interest" description="Disordered" evidence="1">
    <location>
        <begin position="35"/>
        <end position="73"/>
    </location>
</feature>
<feature type="compositionally biased region" description="Low complexity" evidence="1">
    <location>
        <begin position="52"/>
        <end position="62"/>
    </location>
</feature>
<keyword evidence="3" id="KW-1185">Reference proteome</keyword>
<dbReference type="Proteomes" id="UP000235145">
    <property type="component" value="Unassembled WGS sequence"/>
</dbReference>
<evidence type="ECO:0000256" key="1">
    <source>
        <dbReference type="SAM" id="MobiDB-lite"/>
    </source>
</evidence>
<evidence type="ECO:0000313" key="3">
    <source>
        <dbReference type="Proteomes" id="UP000235145"/>
    </source>
</evidence>
<organism evidence="2 3">
    <name type="scientific">Lactuca sativa</name>
    <name type="common">Garden lettuce</name>
    <dbReference type="NCBI Taxonomy" id="4236"/>
    <lineage>
        <taxon>Eukaryota</taxon>
        <taxon>Viridiplantae</taxon>
        <taxon>Streptophyta</taxon>
        <taxon>Embryophyta</taxon>
        <taxon>Tracheophyta</taxon>
        <taxon>Spermatophyta</taxon>
        <taxon>Magnoliopsida</taxon>
        <taxon>eudicotyledons</taxon>
        <taxon>Gunneridae</taxon>
        <taxon>Pentapetalae</taxon>
        <taxon>asterids</taxon>
        <taxon>campanulids</taxon>
        <taxon>Asterales</taxon>
        <taxon>Asteraceae</taxon>
        <taxon>Cichorioideae</taxon>
        <taxon>Cichorieae</taxon>
        <taxon>Lactucinae</taxon>
        <taxon>Lactuca</taxon>
    </lineage>
</organism>
<evidence type="ECO:0000313" key="2">
    <source>
        <dbReference type="EMBL" id="KAJ0200816.1"/>
    </source>
</evidence>
<gene>
    <name evidence="2" type="ORF">LSAT_V11C600333730</name>
</gene>
<protein>
    <submittedName>
        <fullName evidence="2">Uncharacterized protein</fullName>
    </submittedName>
</protein>
<name>A0A9R1V9R2_LACSA</name>
<dbReference type="AlphaFoldDB" id="A0A9R1V9R2"/>
<sequence length="133" mass="15287">MTKEGRRPRHNTSPSDDEMTSSYYMSCQEYVYGERNSVPSPVRDHFRRQDKSSSNISSSGCSHGRGGRSGKPSLEEVLKRLHALEQQVFMNREPTKVFVEEVDNESIWNNITFKEPAKFQTNFGEKISDTVHL</sequence>
<comment type="caution">
    <text evidence="2">The sequence shown here is derived from an EMBL/GenBank/DDBJ whole genome shotgun (WGS) entry which is preliminary data.</text>
</comment>
<feature type="compositionally biased region" description="Basic and acidic residues" evidence="1">
    <location>
        <begin position="42"/>
        <end position="51"/>
    </location>
</feature>
<reference evidence="2 3" key="1">
    <citation type="journal article" date="2017" name="Nat. Commun.">
        <title>Genome assembly with in vitro proximity ligation data and whole-genome triplication in lettuce.</title>
        <authorList>
            <person name="Reyes-Chin-Wo S."/>
            <person name="Wang Z."/>
            <person name="Yang X."/>
            <person name="Kozik A."/>
            <person name="Arikit S."/>
            <person name="Song C."/>
            <person name="Xia L."/>
            <person name="Froenicke L."/>
            <person name="Lavelle D.O."/>
            <person name="Truco M.J."/>
            <person name="Xia R."/>
            <person name="Zhu S."/>
            <person name="Xu C."/>
            <person name="Xu H."/>
            <person name="Xu X."/>
            <person name="Cox K."/>
            <person name="Korf I."/>
            <person name="Meyers B.C."/>
            <person name="Michelmore R.W."/>
        </authorList>
    </citation>
    <scope>NUCLEOTIDE SEQUENCE [LARGE SCALE GENOMIC DNA]</scope>
    <source>
        <strain evidence="3">cv. Salinas</strain>
        <tissue evidence="2">Seedlings</tissue>
    </source>
</reference>
<dbReference type="EMBL" id="NBSK02000006">
    <property type="protein sequence ID" value="KAJ0200816.1"/>
    <property type="molecule type" value="Genomic_DNA"/>
</dbReference>
<accession>A0A9R1V9R2</accession>
<proteinExistence type="predicted"/>
<feature type="region of interest" description="Disordered" evidence="1">
    <location>
        <begin position="1"/>
        <end position="22"/>
    </location>
</feature>
<feature type="compositionally biased region" description="Basic residues" evidence="1">
    <location>
        <begin position="1"/>
        <end position="10"/>
    </location>
</feature>